<evidence type="ECO:0000256" key="3">
    <source>
        <dbReference type="ARBA" id="ARBA00023136"/>
    </source>
</evidence>
<dbReference type="EMBL" id="CP097501">
    <property type="protein sequence ID" value="URD67263.1"/>
    <property type="molecule type" value="Genomic_DNA"/>
</dbReference>
<dbReference type="GO" id="GO:0071555">
    <property type="term" value="P:cell wall organization"/>
    <property type="evidence" value="ECO:0007669"/>
    <property type="project" value="TreeGrafter"/>
</dbReference>
<evidence type="ECO:0000256" key="5">
    <source>
        <dbReference type="SAM" id="Phobius"/>
    </source>
</evidence>
<evidence type="ECO:0000256" key="1">
    <source>
        <dbReference type="ARBA" id="ARBA00004370"/>
    </source>
</evidence>
<feature type="domain" description="Penicillin-binding protein dimerisation" evidence="7">
    <location>
        <begin position="63"/>
        <end position="222"/>
    </location>
</feature>
<evidence type="ECO:0000259" key="6">
    <source>
        <dbReference type="Pfam" id="PF00905"/>
    </source>
</evidence>
<reference evidence="8" key="1">
    <citation type="submission" date="2022-05" db="EMBL/GenBank/DDBJ databases">
        <title>Alysiella filiformis genome sequencing.</title>
        <authorList>
            <person name="Viehboeck T."/>
        </authorList>
    </citation>
    <scope>NUCLEOTIDE SEQUENCE</scope>
    <source>
        <strain evidence="8">DSM 2580</strain>
    </source>
</reference>
<evidence type="ECO:0000313" key="8">
    <source>
        <dbReference type="EMBL" id="URD67263.1"/>
    </source>
</evidence>
<dbReference type="Gene3D" id="3.30.450.330">
    <property type="match status" value="1"/>
</dbReference>
<organism evidence="8 9">
    <name type="scientific">Conchiformibius steedae DSM 2580</name>
    <dbReference type="NCBI Taxonomy" id="1121352"/>
    <lineage>
        <taxon>Bacteria</taxon>
        <taxon>Pseudomonadati</taxon>
        <taxon>Pseudomonadota</taxon>
        <taxon>Betaproteobacteria</taxon>
        <taxon>Neisseriales</taxon>
        <taxon>Neisseriaceae</taxon>
        <taxon>Conchiformibius</taxon>
    </lineage>
</organism>
<dbReference type="InterPro" id="IPR001460">
    <property type="entry name" value="PCN-bd_Tpept"/>
</dbReference>
<evidence type="ECO:0000313" key="9">
    <source>
        <dbReference type="Proteomes" id="UP001056819"/>
    </source>
</evidence>
<evidence type="ECO:0000256" key="4">
    <source>
        <dbReference type="SAM" id="MobiDB-lite"/>
    </source>
</evidence>
<dbReference type="PANTHER" id="PTHR30627">
    <property type="entry name" value="PEPTIDOGLYCAN D,D-TRANSPEPTIDASE"/>
    <property type="match status" value="1"/>
</dbReference>
<dbReference type="InterPro" id="IPR036138">
    <property type="entry name" value="PBP_dimer_sf"/>
</dbReference>
<dbReference type="InterPro" id="IPR050515">
    <property type="entry name" value="Beta-lactam/transpept"/>
</dbReference>
<keyword evidence="2" id="KW-0121">Carboxypeptidase</keyword>
<name>A0AAE9HVA5_9NEIS</name>
<dbReference type="GO" id="GO:0008658">
    <property type="term" value="F:penicillin binding"/>
    <property type="evidence" value="ECO:0007669"/>
    <property type="project" value="InterPro"/>
</dbReference>
<keyword evidence="5" id="KW-0812">Transmembrane</keyword>
<dbReference type="Gene3D" id="3.40.710.10">
    <property type="entry name" value="DD-peptidase/beta-lactamase superfamily"/>
    <property type="match status" value="1"/>
</dbReference>
<keyword evidence="3 5" id="KW-0472">Membrane</keyword>
<accession>A0AAE9HVA5</accession>
<proteinExistence type="predicted"/>
<keyword evidence="2" id="KW-0378">Hydrolase</keyword>
<keyword evidence="5" id="KW-1133">Transmembrane helix</keyword>
<dbReference type="SUPFAM" id="SSF56601">
    <property type="entry name" value="beta-lactamase/transpeptidase-like"/>
    <property type="match status" value="1"/>
</dbReference>
<feature type="transmembrane region" description="Helical" evidence="5">
    <location>
        <begin position="20"/>
        <end position="41"/>
    </location>
</feature>
<comment type="subcellular location">
    <subcellularLocation>
        <location evidence="1">Membrane</location>
    </subcellularLocation>
</comment>
<dbReference type="InterPro" id="IPR005311">
    <property type="entry name" value="PBP_dimer"/>
</dbReference>
<dbReference type="InterPro" id="IPR012338">
    <property type="entry name" value="Beta-lactam/transpept-like"/>
</dbReference>
<keyword evidence="2" id="KW-0645">Protease</keyword>
<protein>
    <submittedName>
        <fullName evidence="8">Penicillin-binding protein 2</fullName>
    </submittedName>
</protein>
<dbReference type="GO" id="GO:0005886">
    <property type="term" value="C:plasma membrane"/>
    <property type="evidence" value="ECO:0007669"/>
    <property type="project" value="TreeGrafter"/>
</dbReference>
<dbReference type="Pfam" id="PF03717">
    <property type="entry name" value="PBP_dimer"/>
    <property type="match status" value="1"/>
</dbReference>
<evidence type="ECO:0000256" key="2">
    <source>
        <dbReference type="ARBA" id="ARBA00022645"/>
    </source>
</evidence>
<dbReference type="PANTHER" id="PTHR30627:SF1">
    <property type="entry name" value="PEPTIDOGLYCAN D,D-TRANSPEPTIDASE FTSI"/>
    <property type="match status" value="1"/>
</dbReference>
<feature type="domain" description="Penicillin-binding protein transpeptidase" evidence="6">
    <location>
        <begin position="266"/>
        <end position="561"/>
    </location>
</feature>
<feature type="compositionally biased region" description="Low complexity" evidence="4">
    <location>
        <begin position="581"/>
        <end position="596"/>
    </location>
</feature>
<dbReference type="SUPFAM" id="SSF56519">
    <property type="entry name" value="Penicillin binding protein dimerisation domain"/>
    <property type="match status" value="1"/>
</dbReference>
<dbReference type="GO" id="GO:0004180">
    <property type="term" value="F:carboxypeptidase activity"/>
    <property type="evidence" value="ECO:0007669"/>
    <property type="project" value="UniProtKB-KW"/>
</dbReference>
<dbReference type="Gene3D" id="3.90.1310.10">
    <property type="entry name" value="Penicillin-binding protein 2a (Domain 2)"/>
    <property type="match status" value="1"/>
</dbReference>
<dbReference type="AlphaFoldDB" id="A0AAE9HVA5"/>
<evidence type="ECO:0000259" key="7">
    <source>
        <dbReference type="Pfam" id="PF03717"/>
    </source>
</evidence>
<dbReference type="RefSeq" id="WP_051531946.1">
    <property type="nucleotide sequence ID" value="NZ_CP097501.1"/>
</dbReference>
<sequence>MAEQPKTIKDVPPVTSNVRLMVVLIAICVAFVCLAVYSFFIHISHRTELNRFGENRLIRSIREPALRGMITDRDGTVLAVSRHLRVPTFNPQAIYEPKRKGDPVNWQTISDEQFRKMSEILQIPENELKAKFQDTSVKYLNLKKELSLSEADALKALKIPSLRFEERSERSYPTGNLFSHIVGFANSKGVGLEGIERTENERLKGEDGKQIVIRDRHGNIVEMLDSPENTPARSGNTLVLSVSQEIQRLARDELANALKQFNAKAGGVVVLDAKTGEILAMTSMPDYDANFYTQFPEDSFRNYAVGVTMEPGSVMKPFIVAKAIDDGKIGRNTQFDTRPFAIGRKLIRDTHEYPSLTAEGILQKSSNVGTSHIAAMYPSKALYDYFSAVGFGKKTNSGVSGEQNSPLKPAERWGQLDKAVMSYGYALTANMLQMAQAYTIFTNDGKLLPVTIYKRDTVPAGTPVIRPATAKVMRDMMISVTRPGGSGINGAVPGYDVAGKTGTAKKVGASGGGYEDRYRASFVGFAPAHNPRLIVAVTIDDPRGRGYYGGTVAGPVFRNVMAGGLRALGVKPTRVEETETPAVVPPSESAVEPSEP</sequence>
<dbReference type="Pfam" id="PF00905">
    <property type="entry name" value="Transpeptidase"/>
    <property type="match status" value="1"/>
</dbReference>
<feature type="region of interest" description="Disordered" evidence="4">
    <location>
        <begin position="574"/>
        <end position="596"/>
    </location>
</feature>
<dbReference type="Proteomes" id="UP001056819">
    <property type="component" value="Chromosome"/>
</dbReference>
<gene>
    <name evidence="8" type="ORF">LNQ82_08745</name>
</gene>